<dbReference type="GO" id="GO:0141152">
    <property type="term" value="F:glycerol-3-phosphate dehydrogenase (NAD+) activity"/>
    <property type="evidence" value="ECO:0007669"/>
    <property type="project" value="RHEA"/>
</dbReference>
<dbReference type="UniPathway" id="UPA00940"/>
<dbReference type="RefSeq" id="WP_102950532.1">
    <property type="nucleotide sequence ID" value="NZ_CP024847.1"/>
</dbReference>
<name>A0A2I7N443_9NEIS</name>
<feature type="binding site" evidence="9">
    <location>
        <position position="277"/>
    </location>
    <ligand>
        <name>NADPH</name>
        <dbReference type="ChEBI" id="CHEBI:57783"/>
    </ligand>
</feature>
<dbReference type="Pfam" id="PF01210">
    <property type="entry name" value="NAD_Gly3P_dh_N"/>
    <property type="match status" value="1"/>
</dbReference>
<evidence type="ECO:0000256" key="11">
    <source>
        <dbReference type="PIRSR" id="PIRSR000114-2"/>
    </source>
</evidence>
<evidence type="ECO:0000256" key="7">
    <source>
        <dbReference type="ARBA" id="ARBA00023209"/>
    </source>
</evidence>
<dbReference type="PANTHER" id="PTHR11728">
    <property type="entry name" value="GLYCEROL-3-PHOSPHATE DEHYDROGENASE"/>
    <property type="match status" value="1"/>
</dbReference>
<comment type="subcellular location">
    <subcellularLocation>
        <location evidence="9">Cytoplasm</location>
    </subcellularLocation>
</comment>
<comment type="function">
    <text evidence="9">Catalyzes the reduction of the glycolytic intermediate dihydroxyacetone phosphate (DHAP) to sn-glycerol 3-phosphate (G3P), the key precursor for phospholipid synthesis.</text>
</comment>
<dbReference type="GO" id="GO:0006650">
    <property type="term" value="P:glycerophospholipid metabolic process"/>
    <property type="evidence" value="ECO:0007669"/>
    <property type="project" value="UniProtKB-UniRule"/>
</dbReference>
<evidence type="ECO:0000256" key="3">
    <source>
        <dbReference type="ARBA" id="ARBA00022857"/>
    </source>
</evidence>
<feature type="binding site" evidence="11">
    <location>
        <position position="104"/>
    </location>
    <ligand>
        <name>substrate</name>
    </ligand>
</feature>
<sequence length="331" mass="35399">MRISVLGAGSWGSALACAFSKVAPVLLWSRDQAQVFSIHTKRVNHGYLPDDVIFPDNISVTSDFSSACNADLIIIATPLNAVRGVLAAIANETKQIPDLILVSKGFEANSGKLSHEIVNEVLPGFKRFGLLLGPSFAKEVALQLPTAITLAAFDLSFAINWMQKLKGIPNFRIYAHDDIIGSEVGSAVKNVLAIAVGISDGMQLGFNARAALITRSLNELAALVLALGGRRETIYGLTGIGDLILTCTGDLSRNRQVGLELAKGKSIDVIVNELGHVAEGVLTAKEIHLKALSLGIDMPIVASVYRIIYENSDIKSEVVNLIARAQKTEFI</sequence>
<feature type="binding site" evidence="9">
    <location>
        <position position="254"/>
    </location>
    <ligand>
        <name>sn-glycerol 3-phosphate</name>
        <dbReference type="ChEBI" id="CHEBI:57597"/>
    </ligand>
</feature>
<feature type="domain" description="Glycerol-3-phosphate dehydrogenase NAD-dependent C-terminal" evidence="16">
    <location>
        <begin position="178"/>
        <end position="316"/>
    </location>
</feature>
<evidence type="ECO:0000256" key="6">
    <source>
        <dbReference type="ARBA" id="ARBA00023098"/>
    </source>
</evidence>
<accession>A0A2I7N443</accession>
<evidence type="ECO:0000313" key="18">
    <source>
        <dbReference type="Proteomes" id="UP000236655"/>
    </source>
</evidence>
<feature type="binding site" evidence="9">
    <location>
        <position position="47"/>
    </location>
    <ligand>
        <name>NADPH</name>
        <dbReference type="ChEBI" id="CHEBI:57783"/>
    </ligand>
</feature>
<comment type="caution">
    <text evidence="9">Lacks conserved residue(s) required for the propagation of feature annotation.</text>
</comment>
<dbReference type="FunFam" id="1.10.1040.10:FF:000001">
    <property type="entry name" value="Glycerol-3-phosphate dehydrogenase [NAD(P)+]"/>
    <property type="match status" value="1"/>
</dbReference>
<dbReference type="OrthoDB" id="9812273at2"/>
<dbReference type="AlphaFoldDB" id="A0A2I7N443"/>
<dbReference type="InterPro" id="IPR008927">
    <property type="entry name" value="6-PGluconate_DH-like_C_sf"/>
</dbReference>
<dbReference type="GO" id="GO:0046168">
    <property type="term" value="P:glycerol-3-phosphate catabolic process"/>
    <property type="evidence" value="ECO:0007669"/>
    <property type="project" value="InterPro"/>
</dbReference>
<dbReference type="GO" id="GO:0008654">
    <property type="term" value="P:phospholipid biosynthetic process"/>
    <property type="evidence" value="ECO:0007669"/>
    <property type="project" value="UniProtKB-KW"/>
</dbReference>
<feature type="binding site" evidence="9">
    <location>
        <position position="135"/>
    </location>
    <ligand>
        <name>sn-glycerol 3-phosphate</name>
        <dbReference type="ChEBI" id="CHEBI:57597"/>
    </ligand>
</feature>
<dbReference type="Gene3D" id="3.40.50.720">
    <property type="entry name" value="NAD(P)-binding Rossmann-like Domain"/>
    <property type="match status" value="1"/>
</dbReference>
<comment type="catalytic activity">
    <reaction evidence="9 14">
        <text>sn-glycerol 3-phosphate + NADP(+) = dihydroxyacetone phosphate + NADPH + H(+)</text>
        <dbReference type="Rhea" id="RHEA:11096"/>
        <dbReference type="ChEBI" id="CHEBI:15378"/>
        <dbReference type="ChEBI" id="CHEBI:57597"/>
        <dbReference type="ChEBI" id="CHEBI:57642"/>
        <dbReference type="ChEBI" id="CHEBI:57783"/>
        <dbReference type="ChEBI" id="CHEBI:58349"/>
        <dbReference type="EC" id="1.1.1.94"/>
    </reaction>
</comment>
<feature type="binding site" evidence="9">
    <location>
        <position position="189"/>
    </location>
    <ligand>
        <name>sn-glycerol 3-phosphate</name>
        <dbReference type="ChEBI" id="CHEBI:57597"/>
    </ligand>
</feature>
<dbReference type="GO" id="GO:0051287">
    <property type="term" value="F:NAD binding"/>
    <property type="evidence" value="ECO:0007669"/>
    <property type="project" value="InterPro"/>
</dbReference>
<feature type="active site" description="Proton acceptor" evidence="9 10">
    <location>
        <position position="189"/>
    </location>
</feature>
<keyword evidence="5 9" id="KW-0520">NAD</keyword>
<evidence type="ECO:0000256" key="12">
    <source>
        <dbReference type="PIRSR" id="PIRSR000114-3"/>
    </source>
</evidence>
<dbReference type="Pfam" id="PF07479">
    <property type="entry name" value="NAD_Gly3P_dh_C"/>
    <property type="match status" value="1"/>
</dbReference>
<feature type="binding site" evidence="9">
    <location>
        <position position="10"/>
    </location>
    <ligand>
        <name>NADPH</name>
        <dbReference type="ChEBI" id="CHEBI:57783"/>
    </ligand>
</feature>
<dbReference type="PANTHER" id="PTHR11728:SF1">
    <property type="entry name" value="GLYCEROL-3-PHOSPHATE DEHYDROGENASE [NAD(+)] 2, CHLOROPLASTIC"/>
    <property type="match status" value="1"/>
</dbReference>
<evidence type="ECO:0000256" key="8">
    <source>
        <dbReference type="ARBA" id="ARBA00023264"/>
    </source>
</evidence>
<feature type="domain" description="Glycerol-3-phosphate dehydrogenase NAD-dependent N-terminal" evidence="15">
    <location>
        <begin position="3"/>
        <end position="156"/>
    </location>
</feature>
<evidence type="ECO:0000256" key="2">
    <source>
        <dbReference type="ARBA" id="ARBA00022516"/>
    </source>
</evidence>
<dbReference type="PROSITE" id="PS00957">
    <property type="entry name" value="NAD_G3PDH"/>
    <property type="match status" value="1"/>
</dbReference>
<feature type="binding site" evidence="9">
    <location>
        <position position="253"/>
    </location>
    <ligand>
        <name>NADPH</name>
        <dbReference type="ChEBI" id="CHEBI:57783"/>
    </ligand>
</feature>
<keyword evidence="2 9" id="KW-0444">Lipid biosynthesis</keyword>
<comment type="similarity">
    <text evidence="1 9 13">Belongs to the NAD-dependent glycerol-3-phosphate dehydrogenase family.</text>
</comment>
<dbReference type="InterPro" id="IPR006168">
    <property type="entry name" value="G3P_DH_NAD-dep"/>
</dbReference>
<feature type="binding site" evidence="12">
    <location>
        <position position="253"/>
    </location>
    <ligand>
        <name>NAD(+)</name>
        <dbReference type="ChEBI" id="CHEBI:57540"/>
    </ligand>
</feature>
<keyword evidence="18" id="KW-1185">Reference proteome</keyword>
<evidence type="ECO:0000256" key="13">
    <source>
        <dbReference type="RuleBase" id="RU000437"/>
    </source>
</evidence>
<keyword evidence="7 9" id="KW-0594">Phospholipid biosynthesis</keyword>
<feature type="binding site" evidence="9">
    <location>
        <position position="279"/>
    </location>
    <ligand>
        <name>NADPH</name>
        <dbReference type="ChEBI" id="CHEBI:57783"/>
    </ligand>
</feature>
<dbReference type="GO" id="GO:0046167">
    <property type="term" value="P:glycerol-3-phosphate biosynthetic process"/>
    <property type="evidence" value="ECO:0007669"/>
    <property type="project" value="UniProtKB-UniRule"/>
</dbReference>
<dbReference type="Gene3D" id="1.10.1040.10">
    <property type="entry name" value="N-(1-d-carboxylethyl)-l-norvaline Dehydrogenase, domain 2"/>
    <property type="match status" value="1"/>
</dbReference>
<evidence type="ECO:0000256" key="9">
    <source>
        <dbReference type="HAMAP-Rule" id="MF_00394"/>
    </source>
</evidence>
<evidence type="ECO:0000259" key="16">
    <source>
        <dbReference type="Pfam" id="PF07479"/>
    </source>
</evidence>
<dbReference type="PROSITE" id="PS51257">
    <property type="entry name" value="PROKAR_LIPOPROTEIN"/>
    <property type="match status" value="1"/>
</dbReference>
<reference evidence="18" key="1">
    <citation type="submission" date="2017-11" db="EMBL/GenBank/DDBJ databases">
        <authorList>
            <person name="Chan K.G."/>
            <person name="Lee L.S."/>
        </authorList>
    </citation>
    <scope>NUCLEOTIDE SEQUENCE [LARGE SCALE GENOMIC DNA]</scope>
    <source>
        <strain evidence="18">DSM 100970</strain>
    </source>
</reference>
<evidence type="ECO:0000259" key="15">
    <source>
        <dbReference type="Pfam" id="PF01210"/>
    </source>
</evidence>
<keyword evidence="3 9" id="KW-0521">NADP</keyword>
<evidence type="ECO:0000256" key="1">
    <source>
        <dbReference type="ARBA" id="ARBA00011009"/>
    </source>
</evidence>
<proteinExistence type="inferred from homology"/>
<feature type="binding site" evidence="9">
    <location>
        <position position="137"/>
    </location>
    <ligand>
        <name>NADPH</name>
        <dbReference type="ChEBI" id="CHEBI:57783"/>
    </ligand>
</feature>
<dbReference type="GO" id="GO:0005975">
    <property type="term" value="P:carbohydrate metabolic process"/>
    <property type="evidence" value="ECO:0007669"/>
    <property type="project" value="InterPro"/>
</dbReference>
<keyword evidence="6 9" id="KW-0443">Lipid metabolism</keyword>
<feature type="binding site" evidence="9">
    <location>
        <position position="252"/>
    </location>
    <ligand>
        <name>sn-glycerol 3-phosphate</name>
        <dbReference type="ChEBI" id="CHEBI:57597"/>
    </ligand>
</feature>
<dbReference type="PIRSF" id="PIRSF000114">
    <property type="entry name" value="Glycerol-3-P_dh"/>
    <property type="match status" value="1"/>
</dbReference>
<feature type="binding site" evidence="9">
    <location>
        <position position="133"/>
    </location>
    <ligand>
        <name>sn-glycerol 3-phosphate</name>
        <dbReference type="ChEBI" id="CHEBI:57597"/>
    </ligand>
</feature>
<feature type="binding site" evidence="9">
    <location>
        <position position="104"/>
    </location>
    <ligand>
        <name>sn-glycerol 3-phosphate</name>
        <dbReference type="ChEBI" id="CHEBI:57597"/>
    </ligand>
</feature>
<dbReference type="EC" id="1.1.1.94" evidence="9"/>
<evidence type="ECO:0000256" key="5">
    <source>
        <dbReference type="ARBA" id="ARBA00023027"/>
    </source>
</evidence>
<keyword evidence="9" id="KW-0963">Cytoplasm</keyword>
<comment type="catalytic activity">
    <reaction evidence="9">
        <text>sn-glycerol 3-phosphate + NAD(+) = dihydroxyacetone phosphate + NADH + H(+)</text>
        <dbReference type="Rhea" id="RHEA:11092"/>
        <dbReference type="ChEBI" id="CHEBI:15378"/>
        <dbReference type="ChEBI" id="CHEBI:57540"/>
        <dbReference type="ChEBI" id="CHEBI:57597"/>
        <dbReference type="ChEBI" id="CHEBI:57642"/>
        <dbReference type="ChEBI" id="CHEBI:57945"/>
        <dbReference type="EC" id="1.1.1.94"/>
    </reaction>
</comment>
<gene>
    <name evidence="9" type="primary">gpsA</name>
    <name evidence="17" type="ORF">CUN60_02560</name>
</gene>
<protein>
    <recommendedName>
        <fullName evidence="9">Glycerol-3-phosphate dehydrogenase [NAD(P)+]</fullName>
        <ecNumber evidence="9">1.1.1.94</ecNumber>
    </recommendedName>
    <alternativeName>
        <fullName evidence="9">NAD(P)(+)-dependent glycerol-3-phosphate dehydrogenase</fullName>
    </alternativeName>
    <alternativeName>
        <fullName evidence="9">NAD(P)H-dependent dihydroxyacetone-phosphate reductase</fullName>
    </alternativeName>
</protein>
<evidence type="ECO:0000256" key="4">
    <source>
        <dbReference type="ARBA" id="ARBA00023002"/>
    </source>
</evidence>
<dbReference type="NCBIfam" id="NF000942">
    <property type="entry name" value="PRK00094.1-4"/>
    <property type="match status" value="1"/>
</dbReference>
<dbReference type="HAMAP" id="MF_00394">
    <property type="entry name" value="NAD_Glyc3P_dehydrog"/>
    <property type="match status" value="1"/>
</dbReference>
<comment type="pathway">
    <text evidence="9">Membrane lipid metabolism; glycerophospholipid metabolism.</text>
</comment>
<dbReference type="NCBIfam" id="NF000940">
    <property type="entry name" value="PRK00094.1-2"/>
    <property type="match status" value="1"/>
</dbReference>
<dbReference type="GO" id="GO:0005829">
    <property type="term" value="C:cytosol"/>
    <property type="evidence" value="ECO:0007669"/>
    <property type="project" value="TreeGrafter"/>
</dbReference>
<feature type="binding site" evidence="9">
    <location>
        <position position="242"/>
    </location>
    <ligand>
        <name>sn-glycerol 3-phosphate</name>
        <dbReference type="ChEBI" id="CHEBI:57597"/>
    </ligand>
</feature>
<dbReference type="SUPFAM" id="SSF48179">
    <property type="entry name" value="6-phosphogluconate dehydrogenase C-terminal domain-like"/>
    <property type="match status" value="1"/>
</dbReference>
<dbReference type="SUPFAM" id="SSF51735">
    <property type="entry name" value="NAD(P)-binding Rossmann-fold domains"/>
    <property type="match status" value="1"/>
</dbReference>
<evidence type="ECO:0000313" key="17">
    <source>
        <dbReference type="EMBL" id="AUR51232.1"/>
    </source>
</evidence>
<feature type="binding site" evidence="12">
    <location>
        <begin position="7"/>
        <end position="12"/>
    </location>
    <ligand>
        <name>NAD(+)</name>
        <dbReference type="ChEBI" id="CHEBI:57540"/>
    </ligand>
</feature>
<keyword evidence="4 9" id="KW-0560">Oxidoreductase</keyword>
<dbReference type="InterPro" id="IPR011128">
    <property type="entry name" value="G3P_DH_NAD-dep_N"/>
</dbReference>
<dbReference type="GO" id="GO:0141153">
    <property type="term" value="F:glycerol-3-phosphate dehydrogenase (NADP+) activity"/>
    <property type="evidence" value="ECO:0007669"/>
    <property type="project" value="RHEA"/>
</dbReference>
<feature type="binding site" evidence="11">
    <location>
        <begin position="253"/>
        <end position="254"/>
    </location>
    <ligand>
        <name>substrate</name>
    </ligand>
</feature>
<dbReference type="Proteomes" id="UP000236655">
    <property type="component" value="Chromosome"/>
</dbReference>
<feature type="binding site" evidence="9">
    <location>
        <position position="11"/>
    </location>
    <ligand>
        <name>NADPH</name>
        <dbReference type="ChEBI" id="CHEBI:57783"/>
    </ligand>
</feature>
<organism evidence="17 18">
    <name type="scientific">Aquella oligotrophica</name>
    <dbReference type="NCBI Taxonomy" id="2067065"/>
    <lineage>
        <taxon>Bacteria</taxon>
        <taxon>Pseudomonadati</taxon>
        <taxon>Pseudomonadota</taxon>
        <taxon>Betaproteobacteria</taxon>
        <taxon>Neisseriales</taxon>
        <taxon>Neisseriaceae</taxon>
        <taxon>Aquella</taxon>
    </lineage>
</organism>
<dbReference type="InterPro" id="IPR006109">
    <property type="entry name" value="G3P_DH_NAD-dep_C"/>
</dbReference>
<keyword evidence="9" id="KW-0547">Nucleotide-binding</keyword>
<evidence type="ECO:0000256" key="10">
    <source>
        <dbReference type="PIRSR" id="PIRSR000114-1"/>
    </source>
</evidence>
<feature type="binding site" evidence="9">
    <location>
        <position position="104"/>
    </location>
    <ligand>
        <name>NADPH</name>
        <dbReference type="ChEBI" id="CHEBI:57783"/>
    </ligand>
</feature>
<evidence type="ECO:0000256" key="14">
    <source>
        <dbReference type="RuleBase" id="RU000439"/>
    </source>
</evidence>
<dbReference type="EMBL" id="CP024847">
    <property type="protein sequence ID" value="AUR51232.1"/>
    <property type="molecule type" value="Genomic_DNA"/>
</dbReference>
<dbReference type="InterPro" id="IPR013328">
    <property type="entry name" value="6PGD_dom2"/>
</dbReference>
<feature type="binding site" evidence="9">
    <location>
        <position position="253"/>
    </location>
    <ligand>
        <name>sn-glycerol 3-phosphate</name>
        <dbReference type="ChEBI" id="CHEBI:57597"/>
    </ligand>
</feature>
<feature type="binding site" evidence="9">
    <location>
        <position position="30"/>
    </location>
    <ligand>
        <name>NADPH</name>
        <dbReference type="ChEBI" id="CHEBI:57783"/>
    </ligand>
</feature>
<feature type="binding site" evidence="12">
    <location>
        <position position="137"/>
    </location>
    <ligand>
        <name>NAD(+)</name>
        <dbReference type="ChEBI" id="CHEBI:57540"/>
    </ligand>
</feature>
<dbReference type="InterPro" id="IPR036291">
    <property type="entry name" value="NAD(P)-bd_dom_sf"/>
</dbReference>
<keyword evidence="8 9" id="KW-1208">Phospholipid metabolism</keyword>
<dbReference type="KEGG" id="nba:CUN60_02560"/>
<dbReference type="PRINTS" id="PR00077">
    <property type="entry name" value="GPDHDRGNASE"/>
</dbReference>